<dbReference type="Pfam" id="PF13041">
    <property type="entry name" value="PPR_2"/>
    <property type="match status" value="3"/>
</dbReference>
<dbReference type="Pfam" id="PF01535">
    <property type="entry name" value="PPR"/>
    <property type="match status" value="5"/>
</dbReference>
<dbReference type="Gene3D" id="1.25.40.10">
    <property type="entry name" value="Tetratricopeptide repeat domain"/>
    <property type="match status" value="5"/>
</dbReference>
<accession>A0AB40CE87</accession>
<organism evidence="3 4">
    <name type="scientific">Dioscorea cayennensis subsp. rotundata</name>
    <name type="common">White Guinea yam</name>
    <name type="synonym">Dioscorea rotundata</name>
    <dbReference type="NCBI Taxonomy" id="55577"/>
    <lineage>
        <taxon>Eukaryota</taxon>
        <taxon>Viridiplantae</taxon>
        <taxon>Streptophyta</taxon>
        <taxon>Embryophyta</taxon>
        <taxon>Tracheophyta</taxon>
        <taxon>Spermatophyta</taxon>
        <taxon>Magnoliopsida</taxon>
        <taxon>Liliopsida</taxon>
        <taxon>Dioscoreales</taxon>
        <taxon>Dioscoreaceae</taxon>
        <taxon>Dioscorea</taxon>
    </lineage>
</organism>
<evidence type="ECO:0000313" key="4">
    <source>
        <dbReference type="RefSeq" id="XP_039137075.1"/>
    </source>
</evidence>
<dbReference type="SUPFAM" id="SSF48452">
    <property type="entry name" value="TPR-like"/>
    <property type="match status" value="1"/>
</dbReference>
<feature type="repeat" description="PPR" evidence="2">
    <location>
        <begin position="612"/>
        <end position="646"/>
    </location>
</feature>
<proteinExistence type="predicted"/>
<gene>
    <name evidence="4" type="primary">LOC120274594</name>
</gene>
<dbReference type="InterPro" id="IPR002885">
    <property type="entry name" value="PPR_rpt"/>
</dbReference>
<dbReference type="RefSeq" id="XP_039137075.1">
    <property type="nucleotide sequence ID" value="XM_039281141.1"/>
</dbReference>
<dbReference type="PANTHER" id="PTHR47926">
    <property type="entry name" value="PENTATRICOPEPTIDE REPEAT-CONTAINING PROTEIN"/>
    <property type="match status" value="1"/>
</dbReference>
<dbReference type="Proteomes" id="UP001515500">
    <property type="component" value="Chromosome 13"/>
</dbReference>
<feature type="repeat" description="PPR" evidence="2">
    <location>
        <begin position="203"/>
        <end position="239"/>
    </location>
</feature>
<dbReference type="GO" id="GO:0003729">
    <property type="term" value="F:mRNA binding"/>
    <property type="evidence" value="ECO:0007669"/>
    <property type="project" value="UniProtKB-ARBA"/>
</dbReference>
<dbReference type="FunFam" id="1.25.40.10:FF:000073">
    <property type="entry name" value="Pentatricopeptide repeat-containing protein chloroplastic"/>
    <property type="match status" value="1"/>
</dbReference>
<dbReference type="PROSITE" id="PS51375">
    <property type="entry name" value="PPR"/>
    <property type="match status" value="6"/>
</dbReference>
<dbReference type="InterPro" id="IPR046960">
    <property type="entry name" value="PPR_At4g14850-like_plant"/>
</dbReference>
<evidence type="ECO:0000256" key="2">
    <source>
        <dbReference type="PROSITE-ProRule" id="PRU00708"/>
    </source>
</evidence>
<dbReference type="FunFam" id="1.25.40.10:FF:000090">
    <property type="entry name" value="Pentatricopeptide repeat-containing protein, chloroplastic"/>
    <property type="match status" value="1"/>
</dbReference>
<protein>
    <submittedName>
        <fullName evidence="4">Pentatricopeptide repeat-containing protein At1g06140, mitochondrial-like</fullName>
    </submittedName>
</protein>
<dbReference type="PANTHER" id="PTHR47926:SF452">
    <property type="entry name" value="PENTATRICOPEPTIDE REPEAT-CONTAINING PROTEIN"/>
    <property type="match status" value="1"/>
</dbReference>
<feature type="repeat" description="PPR" evidence="2">
    <location>
        <begin position="647"/>
        <end position="677"/>
    </location>
</feature>
<sequence>MHLRAPFVGKMLPLLINSVGSRRISSVCRKEMTFGNVYTTERFASHLEACVDAGSLRKVHACIFACGFGDNIFLGSKLVNAYADISALWESRLVFDRIINRNLSLWNSAIVGYSRAGYFEEVLRLYSCLKMQDIGVDSSAVVFGLKSCHELGMMDFGRGIHGDAYKVGLHGDKFVVPSLVKLYFKCGIMKDADRVFEEIFEKDIVAYTSMITGYAQQAGFHVMKAFQIACEMHREGLDANRVSLVSLLQAAGKVEALHEGRSIHCYAMRRGIDLSDEVLETSLVDMYAKCGAKVEAVSFLRQMRRSVASWNALIAGINSYDCDRSSEALHLLCQMVHQEGLYPNSITLANVLSACCESTYVHLVTSIHGYIIRRELPPDLVLTTALIDGYSRCGKVHNARELFNWLKVRDTILFNVIISAYLRNGEIDEVIKMLDWMFEEGVRPNTVTLLVLLSGFANLEDLRRGRCIHGCVLRQGLQTNMDVSNQLLHMYTKCASIDVARKFFDSMTNKDLVSWTTMMMCYVNQGHADEALALFRLMQRNGDKPDSVTLITLIQALSLLGLLEQIKEIQGHIYRIRPERDSAITSALIMAYAKCGRLDLAELTFCNAADQTLNLWNTMISAYGMHGYCREALKLFHQLQNQNLRPDSLTFSSVLSACSHAGLVEEGRDIFNSMKSKYSIAPQEEHYSCIVDLLGRAGHLEEAYEFVNCSPLRNKTSALSALLGACRVHRNTQLGEIIGLQLLELDPQNSTTFAMVSNIYAEAGKWRDAATLRLVARERGLRKMPGYSLVELEN</sequence>
<dbReference type="InterPro" id="IPR011990">
    <property type="entry name" value="TPR-like_helical_dom_sf"/>
</dbReference>
<dbReference type="GO" id="GO:0009451">
    <property type="term" value="P:RNA modification"/>
    <property type="evidence" value="ECO:0007669"/>
    <property type="project" value="InterPro"/>
</dbReference>
<dbReference type="NCBIfam" id="TIGR00756">
    <property type="entry name" value="PPR"/>
    <property type="match status" value="4"/>
</dbReference>
<keyword evidence="1" id="KW-0677">Repeat</keyword>
<dbReference type="InterPro" id="IPR046848">
    <property type="entry name" value="E_motif"/>
</dbReference>
<evidence type="ECO:0000313" key="3">
    <source>
        <dbReference type="Proteomes" id="UP001515500"/>
    </source>
</evidence>
<evidence type="ECO:0000256" key="1">
    <source>
        <dbReference type="ARBA" id="ARBA00022737"/>
    </source>
</evidence>
<feature type="repeat" description="PPR" evidence="2">
    <location>
        <begin position="511"/>
        <end position="545"/>
    </location>
</feature>
<feature type="repeat" description="PPR" evidence="2">
    <location>
        <begin position="410"/>
        <end position="444"/>
    </location>
</feature>
<keyword evidence="3" id="KW-1185">Reference proteome</keyword>
<dbReference type="GeneID" id="120274594"/>
<dbReference type="AlphaFoldDB" id="A0AB40CE87"/>
<dbReference type="Pfam" id="PF20431">
    <property type="entry name" value="E_motif"/>
    <property type="match status" value="1"/>
</dbReference>
<reference evidence="4" key="1">
    <citation type="submission" date="2025-08" db="UniProtKB">
        <authorList>
            <consortium name="RefSeq"/>
        </authorList>
    </citation>
    <scope>IDENTIFICATION</scope>
</reference>
<feature type="repeat" description="PPR" evidence="2">
    <location>
        <begin position="102"/>
        <end position="138"/>
    </location>
</feature>
<name>A0AB40CE87_DIOCR</name>